<comment type="caution">
    <text evidence="11">Lacks conserved residue(s) required for the propagation of feature annotation.</text>
</comment>
<keyword evidence="9" id="KW-0862">Zinc</keyword>
<keyword evidence="7" id="KW-0378">Hydrolase</keyword>
<dbReference type="AlphaFoldDB" id="A0AAD9UG70"/>
<evidence type="ECO:0000256" key="6">
    <source>
        <dbReference type="ARBA" id="ARBA00022771"/>
    </source>
</evidence>
<dbReference type="GO" id="GO:0006508">
    <property type="term" value="P:proteolysis"/>
    <property type="evidence" value="ECO:0007669"/>
    <property type="project" value="UniProtKB-KW"/>
</dbReference>
<evidence type="ECO:0000256" key="11">
    <source>
        <dbReference type="PROSITE-ProRule" id="PRU00239"/>
    </source>
</evidence>
<keyword evidence="5" id="KW-0677">Repeat</keyword>
<dbReference type="GO" id="GO:0005737">
    <property type="term" value="C:cytoplasm"/>
    <property type="evidence" value="ECO:0007669"/>
    <property type="project" value="TreeGrafter"/>
</dbReference>
<proteinExistence type="inferred from homology"/>
<keyword evidence="4" id="KW-0479">Metal-binding</keyword>
<evidence type="ECO:0000256" key="7">
    <source>
        <dbReference type="ARBA" id="ARBA00022801"/>
    </source>
</evidence>
<feature type="active site" evidence="10">
    <location>
        <position position="26"/>
    </location>
</feature>
<evidence type="ECO:0000259" key="12">
    <source>
        <dbReference type="PROSITE" id="PS50203"/>
    </source>
</evidence>
<keyword evidence="3" id="KW-0645">Protease</keyword>
<name>A0AAD9UG70_RIDPI</name>
<keyword evidence="6" id="KW-0863">Zinc-finger</keyword>
<evidence type="ECO:0000313" key="14">
    <source>
        <dbReference type="Proteomes" id="UP001209878"/>
    </source>
</evidence>
<dbReference type="Proteomes" id="UP001209878">
    <property type="component" value="Unassembled WGS sequence"/>
</dbReference>
<evidence type="ECO:0000313" key="13">
    <source>
        <dbReference type="EMBL" id="KAK2188105.1"/>
    </source>
</evidence>
<evidence type="ECO:0000256" key="2">
    <source>
        <dbReference type="ARBA" id="ARBA00022553"/>
    </source>
</evidence>
<dbReference type="PANTHER" id="PTHR10183:SF382">
    <property type="entry name" value="CALPAIN-15"/>
    <property type="match status" value="1"/>
</dbReference>
<keyword evidence="2" id="KW-0597">Phosphoprotein</keyword>
<evidence type="ECO:0000256" key="9">
    <source>
        <dbReference type="ARBA" id="ARBA00022833"/>
    </source>
</evidence>
<evidence type="ECO:0000256" key="5">
    <source>
        <dbReference type="ARBA" id="ARBA00022737"/>
    </source>
</evidence>
<dbReference type="Gene3D" id="3.90.70.10">
    <property type="entry name" value="Cysteine proteinases"/>
    <property type="match status" value="1"/>
</dbReference>
<feature type="active site" evidence="10">
    <location>
        <position position="52"/>
    </location>
</feature>
<dbReference type="GO" id="GO:0008270">
    <property type="term" value="F:zinc ion binding"/>
    <property type="evidence" value="ECO:0007669"/>
    <property type="project" value="UniProtKB-KW"/>
</dbReference>
<evidence type="ECO:0000256" key="3">
    <source>
        <dbReference type="ARBA" id="ARBA00022670"/>
    </source>
</evidence>
<comment type="caution">
    <text evidence="13">The sequence shown here is derived from an EMBL/GenBank/DDBJ whole genome shotgun (WGS) entry which is preliminary data.</text>
</comment>
<reference evidence="13" key="1">
    <citation type="journal article" date="2023" name="Mol. Biol. Evol.">
        <title>Third-Generation Sequencing Reveals the Adaptive Role of the Epigenome in Three Deep-Sea Polychaetes.</title>
        <authorList>
            <person name="Perez M."/>
            <person name="Aroh O."/>
            <person name="Sun Y."/>
            <person name="Lan Y."/>
            <person name="Juniper S.K."/>
            <person name="Young C.R."/>
            <person name="Angers B."/>
            <person name="Qian P.Y."/>
        </authorList>
    </citation>
    <scope>NUCLEOTIDE SEQUENCE</scope>
    <source>
        <strain evidence="13">R07B-5</strain>
    </source>
</reference>
<gene>
    <name evidence="13" type="ORF">NP493_141g01022</name>
</gene>
<dbReference type="EMBL" id="JAODUO010000143">
    <property type="protein sequence ID" value="KAK2188105.1"/>
    <property type="molecule type" value="Genomic_DNA"/>
</dbReference>
<dbReference type="InterPro" id="IPR022684">
    <property type="entry name" value="Calpain_cysteine_protease"/>
</dbReference>
<evidence type="ECO:0000256" key="1">
    <source>
        <dbReference type="ARBA" id="ARBA00007623"/>
    </source>
</evidence>
<sequence>MGASCGGGNMKADDDIYQSVGLQSRHAYSILDVQDVQGNRQVLLSRLVRLRNPWGRFSWSGDWSDNSPMWDNILSADRDALMPHGTEHGVFWMSLKDIMKYFDSIDICKFHNDWMEVRLSGTFPSRADEPIVVTVIEVFDTTEVEFGLFQEGARGHKQSSALDLSIVVMQPQSDRQLTGPVVVCNPRLPHRFVGCNHILGPGKYSVVCLAFNHWSSGPCQAPGYVLSIHSSKVLLVNQVAAPDYTLADTVIQLVMSQGRRHDSRDEMTTYSLTHGCSGFINVIENRHPLYAINVQCDCSGSFNVVSTRETLKMTDLIPPLHRQVVILLSQLESTDGFSISHRLVDRVNPSVTDLGNWARPGECHVPALGRAVHNLHAPRPM</sequence>
<dbReference type="Pfam" id="PF00648">
    <property type="entry name" value="Peptidase_C2"/>
    <property type="match status" value="1"/>
</dbReference>
<dbReference type="FunFam" id="3.90.70.10:FF:000010">
    <property type="entry name" value="Calpain 15"/>
    <property type="match status" value="1"/>
</dbReference>
<dbReference type="InterPro" id="IPR038765">
    <property type="entry name" value="Papain-like_cys_pep_sf"/>
</dbReference>
<evidence type="ECO:0000256" key="8">
    <source>
        <dbReference type="ARBA" id="ARBA00022807"/>
    </source>
</evidence>
<protein>
    <recommendedName>
        <fullName evidence="12">Calpain catalytic domain-containing protein</fullName>
    </recommendedName>
</protein>
<comment type="similarity">
    <text evidence="1">Belongs to the peptidase C2 family.</text>
</comment>
<feature type="domain" description="Calpain catalytic" evidence="12">
    <location>
        <begin position="1"/>
        <end position="111"/>
    </location>
</feature>
<dbReference type="PROSITE" id="PS50203">
    <property type="entry name" value="CALPAIN_CAT"/>
    <property type="match status" value="1"/>
</dbReference>
<dbReference type="GO" id="GO:0004198">
    <property type="term" value="F:calcium-dependent cysteine-type endopeptidase activity"/>
    <property type="evidence" value="ECO:0007669"/>
    <property type="project" value="InterPro"/>
</dbReference>
<keyword evidence="8" id="KW-0788">Thiol protease</keyword>
<accession>A0AAD9UG70</accession>
<dbReference type="InterPro" id="IPR001300">
    <property type="entry name" value="Peptidase_C2_calpain_cat"/>
</dbReference>
<dbReference type="PANTHER" id="PTHR10183">
    <property type="entry name" value="CALPAIN"/>
    <property type="match status" value="1"/>
</dbReference>
<evidence type="ECO:0000256" key="4">
    <source>
        <dbReference type="ARBA" id="ARBA00022723"/>
    </source>
</evidence>
<dbReference type="SUPFAM" id="SSF54001">
    <property type="entry name" value="Cysteine proteinases"/>
    <property type="match status" value="1"/>
</dbReference>
<organism evidence="13 14">
    <name type="scientific">Ridgeia piscesae</name>
    <name type="common">Tubeworm</name>
    <dbReference type="NCBI Taxonomy" id="27915"/>
    <lineage>
        <taxon>Eukaryota</taxon>
        <taxon>Metazoa</taxon>
        <taxon>Spiralia</taxon>
        <taxon>Lophotrochozoa</taxon>
        <taxon>Annelida</taxon>
        <taxon>Polychaeta</taxon>
        <taxon>Sedentaria</taxon>
        <taxon>Canalipalpata</taxon>
        <taxon>Sabellida</taxon>
        <taxon>Siboglinidae</taxon>
        <taxon>Ridgeia</taxon>
    </lineage>
</organism>
<evidence type="ECO:0000256" key="10">
    <source>
        <dbReference type="PIRSR" id="PIRSR622684-1"/>
    </source>
</evidence>
<keyword evidence="14" id="KW-1185">Reference proteome</keyword>